<gene>
    <name evidence="2" type="primary">Nfu_g_1_017084</name>
</gene>
<feature type="compositionally biased region" description="Polar residues" evidence="1">
    <location>
        <begin position="7"/>
        <end position="24"/>
    </location>
</feature>
<feature type="non-terminal residue" evidence="2">
    <location>
        <position position="1"/>
    </location>
</feature>
<name>A0A1A8UY26_NOTFU</name>
<protein>
    <submittedName>
        <fullName evidence="2">Uncharacterized protein</fullName>
    </submittedName>
</protein>
<dbReference type="PANTHER" id="PTHR33480:SF5">
    <property type="entry name" value="SI:DKEY-51D8.9"/>
    <property type="match status" value="1"/>
</dbReference>
<feature type="compositionally biased region" description="Polar residues" evidence="1">
    <location>
        <begin position="52"/>
        <end position="68"/>
    </location>
</feature>
<feature type="non-terminal residue" evidence="2">
    <location>
        <position position="154"/>
    </location>
</feature>
<dbReference type="PANTHER" id="PTHR33480">
    <property type="entry name" value="SET DOMAIN-CONTAINING PROTEIN-RELATED"/>
    <property type="match status" value="1"/>
</dbReference>
<reference evidence="2" key="2">
    <citation type="submission" date="2016-06" db="EMBL/GenBank/DDBJ databases">
        <title>The genome of a short-lived fish provides insights into sex chromosome evolution and the genetic control of aging.</title>
        <authorList>
            <person name="Reichwald K."/>
            <person name="Felder M."/>
            <person name="Petzold A."/>
            <person name="Koch P."/>
            <person name="Groth M."/>
            <person name="Platzer M."/>
        </authorList>
    </citation>
    <scope>NUCLEOTIDE SEQUENCE</scope>
    <source>
        <tissue evidence="2">Brain</tissue>
    </source>
</reference>
<dbReference type="EMBL" id="HAEJ01012847">
    <property type="protein sequence ID" value="SBS53304.1"/>
    <property type="molecule type" value="Transcribed_RNA"/>
</dbReference>
<feature type="region of interest" description="Disordered" evidence="1">
    <location>
        <begin position="1"/>
        <end position="86"/>
    </location>
</feature>
<proteinExistence type="predicted"/>
<sequence>YVRNRITALQRNNGSWKSSSITKTFKQEEPHQSSVTSQPSDGEETSTEHQDAVSSSSFASANPNQQGQRVKKPRTAALKSRGKGSHLKTKFKWDEAEVYAVEKHLMDFITEQRLPHKDDCMRCLGAEPQALGNRSWKGVKDYVRNRVTALQRQS</sequence>
<evidence type="ECO:0000256" key="1">
    <source>
        <dbReference type="SAM" id="MobiDB-lite"/>
    </source>
</evidence>
<accession>A0A1A8UY26</accession>
<dbReference type="AlphaFoldDB" id="A0A1A8UY26"/>
<feature type="compositionally biased region" description="Basic residues" evidence="1">
    <location>
        <begin position="69"/>
        <end position="86"/>
    </location>
</feature>
<evidence type="ECO:0000313" key="2">
    <source>
        <dbReference type="EMBL" id="SBS53304.1"/>
    </source>
</evidence>
<reference evidence="2" key="1">
    <citation type="submission" date="2016-05" db="EMBL/GenBank/DDBJ databases">
        <authorList>
            <person name="Lavstsen T."/>
            <person name="Jespersen J.S."/>
        </authorList>
    </citation>
    <scope>NUCLEOTIDE SEQUENCE</scope>
    <source>
        <tissue evidence="2">Brain</tissue>
    </source>
</reference>
<organism evidence="2">
    <name type="scientific">Nothobranchius furzeri</name>
    <name type="common">Turquoise killifish</name>
    <dbReference type="NCBI Taxonomy" id="105023"/>
    <lineage>
        <taxon>Eukaryota</taxon>
        <taxon>Metazoa</taxon>
        <taxon>Chordata</taxon>
        <taxon>Craniata</taxon>
        <taxon>Vertebrata</taxon>
        <taxon>Euteleostomi</taxon>
        <taxon>Actinopterygii</taxon>
        <taxon>Neopterygii</taxon>
        <taxon>Teleostei</taxon>
        <taxon>Neoteleostei</taxon>
        <taxon>Acanthomorphata</taxon>
        <taxon>Ovalentaria</taxon>
        <taxon>Atherinomorphae</taxon>
        <taxon>Cyprinodontiformes</taxon>
        <taxon>Nothobranchiidae</taxon>
        <taxon>Nothobranchius</taxon>
    </lineage>
</organism>